<evidence type="ECO:0000256" key="7">
    <source>
        <dbReference type="PROSITE-ProRule" id="PRU01091"/>
    </source>
</evidence>
<name>A0ABY4CKC4_9BACL</name>
<evidence type="ECO:0000259" key="8">
    <source>
        <dbReference type="PROSITE" id="PS50110"/>
    </source>
</evidence>
<dbReference type="CDD" id="cd17574">
    <property type="entry name" value="REC_OmpR"/>
    <property type="match status" value="1"/>
</dbReference>
<dbReference type="Gene3D" id="3.40.50.2300">
    <property type="match status" value="1"/>
</dbReference>
<evidence type="ECO:0000313" key="10">
    <source>
        <dbReference type="EMBL" id="UOF90905.1"/>
    </source>
</evidence>
<feature type="modified residue" description="4-aspartylphosphate" evidence="6">
    <location>
        <position position="54"/>
    </location>
</feature>
<accession>A0ABY4CKC4</accession>
<dbReference type="SMART" id="SM00862">
    <property type="entry name" value="Trans_reg_C"/>
    <property type="match status" value="1"/>
</dbReference>
<dbReference type="EMBL" id="CP089291">
    <property type="protein sequence ID" value="UOF90905.1"/>
    <property type="molecule type" value="Genomic_DNA"/>
</dbReference>
<dbReference type="InterPro" id="IPR001867">
    <property type="entry name" value="OmpR/PhoB-type_DNA-bd"/>
</dbReference>
<evidence type="ECO:0000256" key="3">
    <source>
        <dbReference type="ARBA" id="ARBA00023015"/>
    </source>
</evidence>
<dbReference type="SUPFAM" id="SSF52172">
    <property type="entry name" value="CheY-like"/>
    <property type="match status" value="1"/>
</dbReference>
<dbReference type="InterPro" id="IPR011006">
    <property type="entry name" value="CheY-like_superfamily"/>
</dbReference>
<feature type="domain" description="OmpR/PhoB-type" evidence="9">
    <location>
        <begin position="133"/>
        <end position="232"/>
    </location>
</feature>
<evidence type="ECO:0000256" key="1">
    <source>
        <dbReference type="ARBA" id="ARBA00022553"/>
    </source>
</evidence>
<dbReference type="RefSeq" id="WP_347437600.1">
    <property type="nucleotide sequence ID" value="NZ_CP089291.1"/>
</dbReference>
<dbReference type="Gene3D" id="1.10.10.10">
    <property type="entry name" value="Winged helix-like DNA-binding domain superfamily/Winged helix DNA-binding domain"/>
    <property type="match status" value="1"/>
</dbReference>
<feature type="DNA-binding region" description="OmpR/PhoB-type" evidence="7">
    <location>
        <begin position="133"/>
        <end position="232"/>
    </location>
</feature>
<dbReference type="Gene3D" id="6.10.250.690">
    <property type="match status" value="1"/>
</dbReference>
<feature type="domain" description="Response regulatory" evidence="8">
    <location>
        <begin position="5"/>
        <end position="118"/>
    </location>
</feature>
<organism evidence="10 11">
    <name type="scientific">Fodinisporobacter ferrooxydans</name>
    <dbReference type="NCBI Taxonomy" id="2901836"/>
    <lineage>
        <taxon>Bacteria</taxon>
        <taxon>Bacillati</taxon>
        <taxon>Bacillota</taxon>
        <taxon>Bacilli</taxon>
        <taxon>Bacillales</taxon>
        <taxon>Alicyclobacillaceae</taxon>
        <taxon>Fodinisporobacter</taxon>
    </lineage>
</organism>
<keyword evidence="3" id="KW-0805">Transcription regulation</keyword>
<evidence type="ECO:0000256" key="5">
    <source>
        <dbReference type="ARBA" id="ARBA00023163"/>
    </source>
</evidence>
<keyword evidence="2" id="KW-0902">Two-component regulatory system</keyword>
<evidence type="ECO:0000313" key="11">
    <source>
        <dbReference type="Proteomes" id="UP000830167"/>
    </source>
</evidence>
<dbReference type="InterPro" id="IPR036388">
    <property type="entry name" value="WH-like_DNA-bd_sf"/>
</dbReference>
<dbReference type="PANTHER" id="PTHR48111:SF1">
    <property type="entry name" value="TWO-COMPONENT RESPONSE REGULATOR ORR33"/>
    <property type="match status" value="1"/>
</dbReference>
<dbReference type="Pfam" id="PF00072">
    <property type="entry name" value="Response_reg"/>
    <property type="match status" value="1"/>
</dbReference>
<dbReference type="PANTHER" id="PTHR48111">
    <property type="entry name" value="REGULATOR OF RPOS"/>
    <property type="match status" value="1"/>
</dbReference>
<keyword evidence="1 6" id="KW-0597">Phosphoprotein</keyword>
<evidence type="ECO:0000259" key="9">
    <source>
        <dbReference type="PROSITE" id="PS51755"/>
    </source>
</evidence>
<keyword evidence="11" id="KW-1185">Reference proteome</keyword>
<evidence type="ECO:0000256" key="4">
    <source>
        <dbReference type="ARBA" id="ARBA00023125"/>
    </source>
</evidence>
<dbReference type="PROSITE" id="PS51755">
    <property type="entry name" value="OMPR_PHOB"/>
    <property type="match status" value="1"/>
</dbReference>
<dbReference type="SMART" id="SM00448">
    <property type="entry name" value="REC"/>
    <property type="match status" value="1"/>
</dbReference>
<dbReference type="PROSITE" id="PS50110">
    <property type="entry name" value="RESPONSE_REGULATORY"/>
    <property type="match status" value="1"/>
</dbReference>
<dbReference type="InterPro" id="IPR039420">
    <property type="entry name" value="WalR-like"/>
</dbReference>
<dbReference type="Proteomes" id="UP000830167">
    <property type="component" value="Chromosome"/>
</dbReference>
<gene>
    <name evidence="10" type="ORF">LSG31_01045</name>
</gene>
<reference evidence="10" key="1">
    <citation type="submission" date="2021-12" db="EMBL/GenBank/DDBJ databases">
        <title>Alicyclobacillaceae gen. nov., sp. nov., isolated from chalcocite enrichment system.</title>
        <authorList>
            <person name="Jiang Z."/>
        </authorList>
    </citation>
    <scope>NUCLEOTIDE SEQUENCE</scope>
    <source>
        <strain evidence="10">MYW30-H2</strain>
    </source>
</reference>
<dbReference type="Pfam" id="PF00486">
    <property type="entry name" value="Trans_reg_C"/>
    <property type="match status" value="1"/>
</dbReference>
<keyword evidence="5" id="KW-0804">Transcription</keyword>
<sequence>MNTNRILVVDDEWNMRNLIRIYLTKNGFHITEAKNGHEAIDLLETHSFDLMILDVMMPDLNGWEVCAKVRETSQIPILMVTARTETKDKVYGLMTGADDYVVKPFDAEELMARVFALLRRSNVSDMANSQQISQMIAHQELVMDPERRQVTVNDHPIELTIKEFDVLVLLAEHPQRVFSREAILERIWGADYFGGERTVDTHVKNVRLKLRDGGLTYSPIQTVWGIGYKFQMPADAK</sequence>
<dbReference type="InterPro" id="IPR001789">
    <property type="entry name" value="Sig_transdc_resp-reg_receiver"/>
</dbReference>
<proteinExistence type="predicted"/>
<keyword evidence="4 7" id="KW-0238">DNA-binding</keyword>
<evidence type="ECO:0000256" key="2">
    <source>
        <dbReference type="ARBA" id="ARBA00023012"/>
    </source>
</evidence>
<evidence type="ECO:0000256" key="6">
    <source>
        <dbReference type="PROSITE-ProRule" id="PRU00169"/>
    </source>
</evidence>
<dbReference type="CDD" id="cd00383">
    <property type="entry name" value="trans_reg_C"/>
    <property type="match status" value="1"/>
</dbReference>
<protein>
    <submittedName>
        <fullName evidence="10">Response regulator transcription factor</fullName>
    </submittedName>
</protein>